<keyword evidence="2 3" id="KW-0505">Motor protein</keyword>
<evidence type="ECO:0000259" key="4">
    <source>
        <dbReference type="PROSITE" id="PS50067"/>
    </source>
</evidence>
<dbReference type="SUPFAM" id="SSF52540">
    <property type="entry name" value="P-loop containing nucleoside triphosphate hydrolases"/>
    <property type="match status" value="1"/>
</dbReference>
<dbReference type="EMBL" id="KQ242813">
    <property type="protein sequence ID" value="KNC77182.1"/>
    <property type="molecule type" value="Genomic_DNA"/>
</dbReference>
<feature type="non-terminal residue" evidence="5">
    <location>
        <position position="1"/>
    </location>
</feature>
<accession>A0A0L0FK81</accession>
<dbReference type="RefSeq" id="XP_014151084.1">
    <property type="nucleotide sequence ID" value="XM_014295609.1"/>
</dbReference>
<dbReference type="GO" id="GO:0000278">
    <property type="term" value="P:mitotic cell cycle"/>
    <property type="evidence" value="ECO:0007669"/>
    <property type="project" value="TreeGrafter"/>
</dbReference>
<feature type="binding site" evidence="3">
    <location>
        <begin position="24"/>
        <end position="31"/>
    </location>
    <ligand>
        <name>ATP</name>
        <dbReference type="ChEBI" id="CHEBI:30616"/>
    </ligand>
</feature>
<keyword evidence="1" id="KW-0175">Coiled coil</keyword>
<dbReference type="SMART" id="SM00129">
    <property type="entry name" value="KISc"/>
    <property type="match status" value="1"/>
</dbReference>
<reference evidence="5 6" key="1">
    <citation type="submission" date="2011-02" db="EMBL/GenBank/DDBJ databases">
        <title>The Genome Sequence of Sphaeroforma arctica JP610.</title>
        <authorList>
            <consortium name="The Broad Institute Genome Sequencing Platform"/>
            <person name="Russ C."/>
            <person name="Cuomo C."/>
            <person name="Young S.K."/>
            <person name="Zeng Q."/>
            <person name="Gargeya S."/>
            <person name="Alvarado L."/>
            <person name="Berlin A."/>
            <person name="Chapman S.B."/>
            <person name="Chen Z."/>
            <person name="Freedman E."/>
            <person name="Gellesch M."/>
            <person name="Goldberg J."/>
            <person name="Griggs A."/>
            <person name="Gujja S."/>
            <person name="Heilman E."/>
            <person name="Heiman D."/>
            <person name="Howarth C."/>
            <person name="Mehta T."/>
            <person name="Neiman D."/>
            <person name="Pearson M."/>
            <person name="Roberts A."/>
            <person name="Saif S."/>
            <person name="Shea T."/>
            <person name="Shenoy N."/>
            <person name="Sisk P."/>
            <person name="Stolte C."/>
            <person name="Sykes S."/>
            <person name="White J."/>
            <person name="Yandava C."/>
            <person name="Burger G."/>
            <person name="Gray M.W."/>
            <person name="Holland P.W.H."/>
            <person name="King N."/>
            <person name="Lang F.B.F."/>
            <person name="Roger A.J."/>
            <person name="Ruiz-Trillo I."/>
            <person name="Haas B."/>
            <person name="Nusbaum C."/>
            <person name="Birren B."/>
        </authorList>
    </citation>
    <scope>NUCLEOTIDE SEQUENCE [LARGE SCALE GENOMIC DNA]</scope>
    <source>
        <strain evidence="5 6">JP610</strain>
    </source>
</reference>
<dbReference type="PANTHER" id="PTHR47968">
    <property type="entry name" value="CENTROMERE PROTEIN E"/>
    <property type="match status" value="1"/>
</dbReference>
<dbReference type="GO" id="GO:0007018">
    <property type="term" value="P:microtubule-based movement"/>
    <property type="evidence" value="ECO:0007669"/>
    <property type="project" value="InterPro"/>
</dbReference>
<evidence type="ECO:0000313" key="5">
    <source>
        <dbReference type="EMBL" id="KNC77182.1"/>
    </source>
</evidence>
<dbReference type="InterPro" id="IPR036961">
    <property type="entry name" value="Kinesin_motor_dom_sf"/>
</dbReference>
<dbReference type="Gene3D" id="3.40.850.10">
    <property type="entry name" value="Kinesin motor domain"/>
    <property type="match status" value="1"/>
</dbReference>
<keyword evidence="6" id="KW-1185">Reference proteome</keyword>
<evidence type="ECO:0000256" key="3">
    <source>
        <dbReference type="PROSITE-ProRule" id="PRU00283"/>
    </source>
</evidence>
<dbReference type="InterPro" id="IPR027640">
    <property type="entry name" value="Kinesin-like_fam"/>
</dbReference>
<organism evidence="5 6">
    <name type="scientific">Sphaeroforma arctica JP610</name>
    <dbReference type="NCBI Taxonomy" id="667725"/>
    <lineage>
        <taxon>Eukaryota</taxon>
        <taxon>Ichthyosporea</taxon>
        <taxon>Ichthyophonida</taxon>
        <taxon>Sphaeroforma</taxon>
    </lineage>
</organism>
<dbReference type="eggNOG" id="KOG0242">
    <property type="taxonomic scope" value="Eukaryota"/>
</dbReference>
<evidence type="ECO:0000256" key="2">
    <source>
        <dbReference type="ARBA" id="ARBA00023175"/>
    </source>
</evidence>
<dbReference type="Proteomes" id="UP000054560">
    <property type="component" value="Unassembled WGS sequence"/>
</dbReference>
<dbReference type="OrthoDB" id="3176171at2759"/>
<keyword evidence="3" id="KW-0067">ATP-binding</keyword>
<dbReference type="GO" id="GO:0005524">
    <property type="term" value="F:ATP binding"/>
    <property type="evidence" value="ECO:0007669"/>
    <property type="project" value="UniProtKB-UniRule"/>
</dbReference>
<dbReference type="GO" id="GO:0005874">
    <property type="term" value="C:microtubule"/>
    <property type="evidence" value="ECO:0007669"/>
    <property type="project" value="TreeGrafter"/>
</dbReference>
<dbReference type="GeneID" id="25910858"/>
<sequence length="181" mass="20011">FEQSIQPMIDSAFNGINVAVLVYGQTSSGKTHTVRGSKKEAGILPLAVQEIFRRAEGMQSGGEYSFAVSYYQIYNEKISDMLNGSEKAKDLKVHSNNEGTAVIQDLTSTPVTCYNDVTQLLKQGDARRVTREHEMNATSSRSHAIFRMVSIMYFPRPTDCAIIYSFNVVVAKGIQELSASI</sequence>
<evidence type="ECO:0000313" key="6">
    <source>
        <dbReference type="Proteomes" id="UP000054560"/>
    </source>
</evidence>
<proteinExistence type="inferred from homology"/>
<name>A0A0L0FK81_9EUKA</name>
<gene>
    <name evidence="5" type="ORF">SARC_10354</name>
</gene>
<comment type="similarity">
    <text evidence="3">Belongs to the TRAFAC class myosin-kinesin ATPase superfamily. Kinesin family.</text>
</comment>
<evidence type="ECO:0000256" key="1">
    <source>
        <dbReference type="ARBA" id="ARBA00023054"/>
    </source>
</evidence>
<dbReference type="GO" id="GO:0003777">
    <property type="term" value="F:microtubule motor activity"/>
    <property type="evidence" value="ECO:0007669"/>
    <property type="project" value="InterPro"/>
</dbReference>
<dbReference type="PANTHER" id="PTHR47968:SF75">
    <property type="entry name" value="CENTROMERE-ASSOCIATED PROTEIN E"/>
    <property type="match status" value="1"/>
</dbReference>
<dbReference type="PRINTS" id="PR00380">
    <property type="entry name" value="KINESINHEAVY"/>
</dbReference>
<dbReference type="AlphaFoldDB" id="A0A0L0FK81"/>
<dbReference type="Pfam" id="PF00225">
    <property type="entry name" value="Kinesin"/>
    <property type="match status" value="1"/>
</dbReference>
<dbReference type="PROSITE" id="PS50067">
    <property type="entry name" value="KINESIN_MOTOR_2"/>
    <property type="match status" value="1"/>
</dbReference>
<keyword evidence="3" id="KW-0547">Nucleotide-binding</keyword>
<dbReference type="GO" id="GO:0008017">
    <property type="term" value="F:microtubule binding"/>
    <property type="evidence" value="ECO:0007669"/>
    <property type="project" value="InterPro"/>
</dbReference>
<dbReference type="InterPro" id="IPR027417">
    <property type="entry name" value="P-loop_NTPase"/>
</dbReference>
<protein>
    <recommendedName>
        <fullName evidence="4">Kinesin motor domain-containing protein</fullName>
    </recommendedName>
</protein>
<feature type="domain" description="Kinesin motor" evidence="4">
    <location>
        <begin position="1"/>
        <end position="181"/>
    </location>
</feature>
<dbReference type="InterPro" id="IPR001752">
    <property type="entry name" value="Kinesin_motor_dom"/>
</dbReference>
<dbReference type="STRING" id="667725.A0A0L0FK81"/>